<accession>A0A1U7LSG7</accession>
<dbReference type="STRING" id="1198029.A0A1U7LSG7"/>
<dbReference type="InterPro" id="IPR007245">
    <property type="entry name" value="PIG-T"/>
</dbReference>
<keyword evidence="1" id="KW-0732">Signal</keyword>
<dbReference type="EMBL" id="LXFE01000400">
    <property type="protein sequence ID" value="OLL25461.1"/>
    <property type="molecule type" value="Genomic_DNA"/>
</dbReference>
<evidence type="ECO:0000256" key="1">
    <source>
        <dbReference type="SAM" id="SignalP"/>
    </source>
</evidence>
<feature type="chain" id="PRO_5012120630" evidence="1">
    <location>
        <begin position="21"/>
        <end position="137"/>
    </location>
</feature>
<evidence type="ECO:0000313" key="2">
    <source>
        <dbReference type="EMBL" id="OLL25461.1"/>
    </source>
</evidence>
<comment type="caution">
    <text evidence="2">The sequence shown here is derived from an EMBL/GenBank/DDBJ whole genome shotgun (WGS) entry which is preliminary data.</text>
</comment>
<dbReference type="Proteomes" id="UP000186594">
    <property type="component" value="Unassembled WGS sequence"/>
</dbReference>
<gene>
    <name evidence="2" type="ORF">NEOLI_001162</name>
</gene>
<protein>
    <submittedName>
        <fullName evidence="2">GPI transamidase component GPI16</fullName>
    </submittedName>
</protein>
<organism evidence="2 3">
    <name type="scientific">Neolecta irregularis (strain DAH-3)</name>
    <dbReference type="NCBI Taxonomy" id="1198029"/>
    <lineage>
        <taxon>Eukaryota</taxon>
        <taxon>Fungi</taxon>
        <taxon>Dikarya</taxon>
        <taxon>Ascomycota</taxon>
        <taxon>Taphrinomycotina</taxon>
        <taxon>Neolectales</taxon>
        <taxon>Neolectaceae</taxon>
        <taxon>Neolecta</taxon>
    </lineage>
</organism>
<dbReference type="Pfam" id="PF04113">
    <property type="entry name" value="Gpi16"/>
    <property type="match status" value="1"/>
</dbReference>
<reference evidence="2 3" key="1">
    <citation type="submission" date="2016-04" db="EMBL/GenBank/DDBJ databases">
        <title>Evolutionary innovation and constraint leading to complex multicellularity in the Ascomycota.</title>
        <authorList>
            <person name="Cisse O."/>
            <person name="Nguyen A."/>
            <person name="Hewitt D.A."/>
            <person name="Jedd G."/>
            <person name="Stajich J.E."/>
        </authorList>
    </citation>
    <scope>NUCLEOTIDE SEQUENCE [LARGE SCALE GENOMIC DNA]</scope>
    <source>
        <strain evidence="2 3">DAH-3</strain>
    </source>
</reference>
<dbReference type="OrthoDB" id="5408940at2759"/>
<evidence type="ECO:0000313" key="3">
    <source>
        <dbReference type="Proteomes" id="UP000186594"/>
    </source>
</evidence>
<dbReference type="GO" id="GO:0016255">
    <property type="term" value="P:attachment of GPI anchor to protein"/>
    <property type="evidence" value="ECO:0007669"/>
    <property type="project" value="InterPro"/>
</dbReference>
<dbReference type="PANTHER" id="PTHR12959">
    <property type="entry name" value="GPI TRANSAMIDASE COMPONENT PIG-T-RELATED"/>
    <property type="match status" value="1"/>
</dbReference>
<dbReference type="OMA" id="WAWINDS"/>
<sequence>MTRLTRILVPLVLATSLAEASSTDAQTLFFEDLDITPLTESFILTSFKFETSVNSSLGEPHLPVSQHSGIPRALRQILEYTDTRELHLRFLQGRWDGQEWGDQPENGKFTGGTGVELWAWINDSTPQGQTAKFIEKC</sequence>
<feature type="signal peptide" evidence="1">
    <location>
        <begin position="1"/>
        <end position="20"/>
    </location>
</feature>
<proteinExistence type="predicted"/>
<dbReference type="PANTHER" id="PTHR12959:SF11">
    <property type="entry name" value="GPI TRANSAMIDASE COMPONENT PIG-T"/>
    <property type="match status" value="1"/>
</dbReference>
<dbReference type="AlphaFoldDB" id="A0A1U7LSG7"/>
<dbReference type="GO" id="GO:0042765">
    <property type="term" value="C:GPI-anchor transamidase complex"/>
    <property type="evidence" value="ECO:0007669"/>
    <property type="project" value="InterPro"/>
</dbReference>
<name>A0A1U7LSG7_NEOID</name>
<keyword evidence="3" id="KW-1185">Reference proteome</keyword>